<dbReference type="eggNOG" id="ENOG502SBDA">
    <property type="taxonomic scope" value="Eukaryota"/>
</dbReference>
<sequence>MTPSGESRGDHPPLASAPPLTSMASTSNAALSSESTPLPATLTQDDPHAADAARQRFAKRSHFPSLPNFLRQRSREHEATRARSGAESDASVSFLSETPELAGDAPRTRGLRRDLSASTRRLLKPPGRTKAKQDVREGISLDDRHLDGGEDEYRDKFQWAVLYENQRGFTFFSIPYYSSMGLLPFDPAPFTAPQFPATVPSSSAPVNTAPKRGRVRSQGALSFNEFPLPDGTWRWLFRFVAV</sequence>
<gene>
    <name evidence="2" type="ORF">SCHCODRAFT_13461</name>
</gene>
<dbReference type="EMBL" id="GL377302">
    <property type="protein sequence ID" value="EFJ03717.1"/>
    <property type="molecule type" value="Genomic_DNA"/>
</dbReference>
<dbReference type="Proteomes" id="UP000007431">
    <property type="component" value="Unassembled WGS sequence"/>
</dbReference>
<evidence type="ECO:0000313" key="2">
    <source>
        <dbReference type="EMBL" id="EFJ03717.1"/>
    </source>
</evidence>
<dbReference type="AlphaFoldDB" id="D8PQ56"/>
<reference evidence="2 3" key="1">
    <citation type="journal article" date="2010" name="Nat. Biotechnol.">
        <title>Genome sequence of the model mushroom Schizophyllum commune.</title>
        <authorList>
            <person name="Ohm R.A."/>
            <person name="de Jong J.F."/>
            <person name="Lugones L.G."/>
            <person name="Aerts A."/>
            <person name="Kothe E."/>
            <person name="Stajich J.E."/>
            <person name="de Vries R.P."/>
            <person name="Record E."/>
            <person name="Levasseur A."/>
            <person name="Baker S.E."/>
            <person name="Bartholomew K.A."/>
            <person name="Coutinho P.M."/>
            <person name="Erdmann S."/>
            <person name="Fowler T.J."/>
            <person name="Gathman A.C."/>
            <person name="Lombard V."/>
            <person name="Henrissat B."/>
            <person name="Knabe N."/>
            <person name="Kuees U."/>
            <person name="Lilly W.W."/>
            <person name="Lindquist E."/>
            <person name="Lucas S."/>
            <person name="Magnuson J.K."/>
            <person name="Piumi F."/>
            <person name="Raudaskoski M."/>
            <person name="Salamov A."/>
            <person name="Schmutz J."/>
            <person name="Schwarze F.W.M.R."/>
            <person name="vanKuyk P.A."/>
            <person name="Horton J.S."/>
            <person name="Grigoriev I.V."/>
            <person name="Woesten H.A.B."/>
        </authorList>
    </citation>
    <scope>NUCLEOTIDE SEQUENCE [LARGE SCALE GENOMIC DNA]</scope>
    <source>
        <strain evidence="3">H4-8 / FGSC 9210</strain>
    </source>
</reference>
<protein>
    <submittedName>
        <fullName evidence="2">Expressed protein</fullName>
    </submittedName>
</protein>
<keyword evidence="3" id="KW-1185">Reference proteome</keyword>
<feature type="compositionally biased region" description="Polar residues" evidence="1">
    <location>
        <begin position="22"/>
        <end position="44"/>
    </location>
</feature>
<dbReference type="STRING" id="578458.D8PQ56"/>
<evidence type="ECO:0000256" key="1">
    <source>
        <dbReference type="SAM" id="MobiDB-lite"/>
    </source>
</evidence>
<dbReference type="VEuPathDB" id="FungiDB:SCHCODRAFT_01080071"/>
<proteinExistence type="predicted"/>
<feature type="compositionally biased region" description="Basic and acidic residues" evidence="1">
    <location>
        <begin position="73"/>
        <end position="86"/>
    </location>
</feature>
<accession>D8PQ56</accession>
<feature type="compositionally biased region" description="Basic and acidic residues" evidence="1">
    <location>
        <begin position="45"/>
        <end position="54"/>
    </location>
</feature>
<dbReference type="InParanoid" id="D8PQ56"/>
<feature type="region of interest" description="Disordered" evidence="1">
    <location>
        <begin position="1"/>
        <end position="117"/>
    </location>
</feature>
<evidence type="ECO:0000313" key="3">
    <source>
        <dbReference type="Proteomes" id="UP000007431"/>
    </source>
</evidence>
<dbReference type="HOGENOM" id="CLU_1147749_0_0_1"/>
<organism evidence="3">
    <name type="scientific">Schizophyllum commune (strain H4-8 / FGSC 9210)</name>
    <name type="common">Split gill fungus</name>
    <dbReference type="NCBI Taxonomy" id="578458"/>
    <lineage>
        <taxon>Eukaryota</taxon>
        <taxon>Fungi</taxon>
        <taxon>Dikarya</taxon>
        <taxon>Basidiomycota</taxon>
        <taxon>Agaricomycotina</taxon>
        <taxon>Agaricomycetes</taxon>
        <taxon>Agaricomycetidae</taxon>
        <taxon>Agaricales</taxon>
        <taxon>Schizophyllaceae</taxon>
        <taxon>Schizophyllum</taxon>
    </lineage>
</organism>
<name>D8PQ56_SCHCM</name>